<name>A0A4Y7K518_PAPSO</name>
<dbReference type="EMBL" id="CM010720">
    <property type="protein sequence ID" value="RZC67916.1"/>
    <property type="molecule type" value="Genomic_DNA"/>
</dbReference>
<protein>
    <recommendedName>
        <fullName evidence="3">Myb/SANT-like domain-containing protein</fullName>
    </recommendedName>
</protein>
<sequence length="142" mass="16015">MAGFSNEEDVALIRSYCGVARESIIDININATSFWQRILGHFRSEINNENARNIKSIPCRVTMLKKHVQRYVGFVKQSIRGMDDGGYDVAAAYQLGKTAYEAEGRLWTHGTVYEIFKNTFADEYDTAEIPPPFLGNLNGEEA</sequence>
<accession>A0A4Y7K518</accession>
<dbReference type="AlphaFoldDB" id="A0A4Y7K518"/>
<evidence type="ECO:0008006" key="3">
    <source>
        <dbReference type="Google" id="ProtNLM"/>
    </source>
</evidence>
<reference evidence="1 2" key="1">
    <citation type="journal article" date="2018" name="Science">
        <title>The opium poppy genome and morphinan production.</title>
        <authorList>
            <person name="Guo L."/>
            <person name="Winzer T."/>
            <person name="Yang X."/>
            <person name="Li Y."/>
            <person name="Ning Z."/>
            <person name="He Z."/>
            <person name="Teodor R."/>
            <person name="Lu Y."/>
            <person name="Bowser T.A."/>
            <person name="Graham I.A."/>
            <person name="Ye K."/>
        </authorList>
    </citation>
    <scope>NUCLEOTIDE SEQUENCE [LARGE SCALE GENOMIC DNA]</scope>
    <source>
        <strain evidence="2">cv. HN1</strain>
        <tissue evidence="1">Leaves</tissue>
    </source>
</reference>
<dbReference type="Gramene" id="RZC67916">
    <property type="protein sequence ID" value="RZC67916"/>
    <property type="gene ID" value="C5167_011602"/>
</dbReference>
<organism evidence="1 2">
    <name type="scientific">Papaver somniferum</name>
    <name type="common">Opium poppy</name>
    <dbReference type="NCBI Taxonomy" id="3469"/>
    <lineage>
        <taxon>Eukaryota</taxon>
        <taxon>Viridiplantae</taxon>
        <taxon>Streptophyta</taxon>
        <taxon>Embryophyta</taxon>
        <taxon>Tracheophyta</taxon>
        <taxon>Spermatophyta</taxon>
        <taxon>Magnoliopsida</taxon>
        <taxon>Ranunculales</taxon>
        <taxon>Papaveraceae</taxon>
        <taxon>Papaveroideae</taxon>
        <taxon>Papaver</taxon>
    </lineage>
</organism>
<dbReference type="Proteomes" id="UP000316621">
    <property type="component" value="Chromosome 6"/>
</dbReference>
<evidence type="ECO:0000313" key="1">
    <source>
        <dbReference type="EMBL" id="RZC67916.1"/>
    </source>
</evidence>
<keyword evidence="2" id="KW-1185">Reference proteome</keyword>
<proteinExistence type="predicted"/>
<gene>
    <name evidence="1" type="ORF">C5167_011602</name>
</gene>
<evidence type="ECO:0000313" key="2">
    <source>
        <dbReference type="Proteomes" id="UP000316621"/>
    </source>
</evidence>